<comment type="caution">
    <text evidence="4">The sequence shown here is derived from an EMBL/GenBank/DDBJ whole genome shotgun (WGS) entry which is preliminary data.</text>
</comment>
<evidence type="ECO:0000259" key="3">
    <source>
        <dbReference type="PROSITE" id="PS50977"/>
    </source>
</evidence>
<dbReference type="Pfam" id="PF00440">
    <property type="entry name" value="TetR_N"/>
    <property type="match status" value="1"/>
</dbReference>
<evidence type="ECO:0000313" key="5">
    <source>
        <dbReference type="Proteomes" id="UP000308230"/>
    </source>
</evidence>
<name>A0A5R9F7J4_9BACL</name>
<evidence type="ECO:0000256" key="1">
    <source>
        <dbReference type="ARBA" id="ARBA00023125"/>
    </source>
</evidence>
<dbReference type="GO" id="GO:0003677">
    <property type="term" value="F:DNA binding"/>
    <property type="evidence" value="ECO:0007669"/>
    <property type="project" value="UniProtKB-UniRule"/>
</dbReference>
<evidence type="ECO:0000256" key="2">
    <source>
        <dbReference type="PROSITE-ProRule" id="PRU00335"/>
    </source>
</evidence>
<accession>A0A5R9F7J4</accession>
<dbReference type="InterPro" id="IPR001647">
    <property type="entry name" value="HTH_TetR"/>
</dbReference>
<dbReference type="InterPro" id="IPR050624">
    <property type="entry name" value="HTH-type_Tx_Regulator"/>
</dbReference>
<reference evidence="4 5" key="1">
    <citation type="submission" date="2019-04" db="EMBL/GenBank/DDBJ databases">
        <title>Bacillus caeni sp. nov., a bacterium isolated from mangrove sediment.</title>
        <authorList>
            <person name="Huang H."/>
            <person name="Mo K."/>
            <person name="Hu Y."/>
        </authorList>
    </citation>
    <scope>NUCLEOTIDE SEQUENCE [LARGE SCALE GENOMIC DNA]</scope>
    <source>
        <strain evidence="4 5">HB172195</strain>
    </source>
</reference>
<sequence length="184" mass="20750">MLSIKIWYNVDMKEWIPIPGSVQERLIKIALADFCSKGYKKTSVSQIASQANVTTGAIYHHFGSKDNLYLLIRKEIEQRIADRMEGAASLFEDPSDRLQAALVTAYNSSFKLDAEVLLSEENPVSTKEDPIYRYLDDLSKNLVNGLSLILISAFRSTLKGVCNGELSMDEGKKLIEWLCRKSPR</sequence>
<organism evidence="4 5">
    <name type="scientific">Exobacillus caeni</name>
    <dbReference type="NCBI Taxonomy" id="2574798"/>
    <lineage>
        <taxon>Bacteria</taxon>
        <taxon>Bacillati</taxon>
        <taxon>Bacillota</taxon>
        <taxon>Bacilli</taxon>
        <taxon>Bacillales</taxon>
        <taxon>Guptibacillaceae</taxon>
        <taxon>Exobacillus</taxon>
    </lineage>
</organism>
<dbReference type="EMBL" id="SWLG01000006">
    <property type="protein sequence ID" value="TLS37598.1"/>
    <property type="molecule type" value="Genomic_DNA"/>
</dbReference>
<dbReference type="PRINTS" id="PR00455">
    <property type="entry name" value="HTHTETR"/>
</dbReference>
<dbReference type="Proteomes" id="UP000308230">
    <property type="component" value="Unassembled WGS sequence"/>
</dbReference>
<dbReference type="InterPro" id="IPR023772">
    <property type="entry name" value="DNA-bd_HTH_TetR-type_CS"/>
</dbReference>
<dbReference type="PANTHER" id="PTHR43479">
    <property type="entry name" value="ACREF/ENVCD OPERON REPRESSOR-RELATED"/>
    <property type="match status" value="1"/>
</dbReference>
<dbReference type="PANTHER" id="PTHR43479:SF11">
    <property type="entry name" value="ACREF_ENVCD OPERON REPRESSOR-RELATED"/>
    <property type="match status" value="1"/>
</dbReference>
<gene>
    <name evidence="4" type="ORF">FCL54_10695</name>
</gene>
<protein>
    <submittedName>
        <fullName evidence="4">TetR/AcrR family transcriptional regulator</fullName>
    </submittedName>
</protein>
<dbReference type="SUPFAM" id="SSF46689">
    <property type="entry name" value="Homeodomain-like"/>
    <property type="match status" value="1"/>
</dbReference>
<keyword evidence="5" id="KW-1185">Reference proteome</keyword>
<dbReference type="Gene3D" id="1.10.357.10">
    <property type="entry name" value="Tetracycline Repressor, domain 2"/>
    <property type="match status" value="1"/>
</dbReference>
<dbReference type="AlphaFoldDB" id="A0A5R9F7J4"/>
<feature type="domain" description="HTH tetR-type" evidence="3">
    <location>
        <begin position="20"/>
        <end position="80"/>
    </location>
</feature>
<dbReference type="PROSITE" id="PS01081">
    <property type="entry name" value="HTH_TETR_1"/>
    <property type="match status" value="1"/>
</dbReference>
<feature type="DNA-binding region" description="H-T-H motif" evidence="2">
    <location>
        <begin position="43"/>
        <end position="62"/>
    </location>
</feature>
<keyword evidence="1 2" id="KW-0238">DNA-binding</keyword>
<dbReference type="InterPro" id="IPR009057">
    <property type="entry name" value="Homeodomain-like_sf"/>
</dbReference>
<evidence type="ECO:0000313" key="4">
    <source>
        <dbReference type="EMBL" id="TLS37598.1"/>
    </source>
</evidence>
<dbReference type="PROSITE" id="PS50977">
    <property type="entry name" value="HTH_TETR_2"/>
    <property type="match status" value="1"/>
</dbReference>
<proteinExistence type="predicted"/>
<dbReference type="OrthoDB" id="9814200at2"/>